<feature type="compositionally biased region" description="Basic and acidic residues" evidence="1">
    <location>
        <begin position="1"/>
        <end position="11"/>
    </location>
</feature>
<dbReference type="AlphaFoldDB" id="A0A9E7HM08"/>
<feature type="region of interest" description="Disordered" evidence="1">
    <location>
        <begin position="1"/>
        <end position="35"/>
    </location>
</feature>
<organism evidence="2 3">
    <name type="scientific">Musa troglodytarum</name>
    <name type="common">fe'i banana</name>
    <dbReference type="NCBI Taxonomy" id="320322"/>
    <lineage>
        <taxon>Eukaryota</taxon>
        <taxon>Viridiplantae</taxon>
        <taxon>Streptophyta</taxon>
        <taxon>Embryophyta</taxon>
        <taxon>Tracheophyta</taxon>
        <taxon>Spermatophyta</taxon>
        <taxon>Magnoliopsida</taxon>
        <taxon>Liliopsida</taxon>
        <taxon>Zingiberales</taxon>
        <taxon>Musaceae</taxon>
        <taxon>Musa</taxon>
    </lineage>
</organism>
<accession>A0A9E7HM08</accession>
<proteinExistence type="predicted"/>
<evidence type="ECO:0000313" key="2">
    <source>
        <dbReference type="EMBL" id="URE32397.1"/>
    </source>
</evidence>
<evidence type="ECO:0000256" key="1">
    <source>
        <dbReference type="SAM" id="MobiDB-lite"/>
    </source>
</evidence>
<dbReference type="Proteomes" id="UP001055439">
    <property type="component" value="Chromosome 8"/>
</dbReference>
<protein>
    <submittedName>
        <fullName evidence="2">Uncharacterized protein</fullName>
    </submittedName>
</protein>
<name>A0A9E7HM08_9LILI</name>
<keyword evidence="3" id="KW-1185">Reference proteome</keyword>
<sequence length="35" mass="3875">MGDGKRSRDSRNPSPTSRLSLRPIPWEGDFSAGPF</sequence>
<dbReference type="EMBL" id="CP097510">
    <property type="protein sequence ID" value="URE32397.1"/>
    <property type="molecule type" value="Genomic_DNA"/>
</dbReference>
<evidence type="ECO:0000313" key="3">
    <source>
        <dbReference type="Proteomes" id="UP001055439"/>
    </source>
</evidence>
<gene>
    <name evidence="2" type="ORF">MUK42_34165</name>
</gene>
<reference evidence="2" key="1">
    <citation type="submission" date="2022-05" db="EMBL/GenBank/DDBJ databases">
        <title>The Musa troglodytarum L. genome provides insights into the mechanism of non-climacteric behaviour and enrichment of carotenoids.</title>
        <authorList>
            <person name="Wang J."/>
        </authorList>
    </citation>
    <scope>NUCLEOTIDE SEQUENCE</scope>
    <source>
        <tissue evidence="2">Leaf</tissue>
    </source>
</reference>